<reference evidence="1 2" key="1">
    <citation type="submission" date="2018-05" db="EMBL/GenBank/DDBJ databases">
        <title>Complete Genome Sequence of Methylobacterium sp. 17Sr1-28.</title>
        <authorList>
            <person name="Srinivasan S."/>
        </authorList>
    </citation>
    <scope>NUCLEOTIDE SEQUENCE [LARGE SCALE GENOMIC DNA]</scope>
    <source>
        <strain evidence="1 2">17Sr1-28</strain>
    </source>
</reference>
<dbReference type="AlphaFoldDB" id="A0A2U8WQZ0"/>
<dbReference type="OrthoDB" id="7995054at2"/>
<keyword evidence="2" id="KW-1185">Reference proteome</keyword>
<evidence type="ECO:0000313" key="2">
    <source>
        <dbReference type="Proteomes" id="UP000245444"/>
    </source>
</evidence>
<dbReference type="Proteomes" id="UP000245444">
    <property type="component" value="Chromosome"/>
</dbReference>
<evidence type="ECO:0000313" key="1">
    <source>
        <dbReference type="EMBL" id="AWN47612.1"/>
    </source>
</evidence>
<dbReference type="KEGG" id="mtea:DK419_15920"/>
<name>A0A2U8WQZ0_9HYPH</name>
<dbReference type="EMBL" id="CP029553">
    <property type="protein sequence ID" value="AWN47612.1"/>
    <property type="molecule type" value="Genomic_DNA"/>
</dbReference>
<gene>
    <name evidence="1" type="ORF">DK419_15920</name>
</gene>
<sequence>MSAYEFSRIVVVWADFERPEFGLARIESAIHAYDALHRARVLDVGRTAAPELWDATERAIDFALIDPSSENIRIAEETILELVKRTAPISRSIRRRLAPETCSSSPLSPRAIIRAIWPEHLIRELSRI</sequence>
<proteinExistence type="predicted"/>
<dbReference type="RefSeq" id="WP_109959937.1">
    <property type="nucleotide sequence ID" value="NZ_CP029553.1"/>
</dbReference>
<protein>
    <submittedName>
        <fullName evidence="1">Uncharacterized protein</fullName>
    </submittedName>
</protein>
<organism evidence="1 2">
    <name type="scientific">Methylobacterium terrae</name>
    <dbReference type="NCBI Taxonomy" id="2202827"/>
    <lineage>
        <taxon>Bacteria</taxon>
        <taxon>Pseudomonadati</taxon>
        <taxon>Pseudomonadota</taxon>
        <taxon>Alphaproteobacteria</taxon>
        <taxon>Hyphomicrobiales</taxon>
        <taxon>Methylobacteriaceae</taxon>
        <taxon>Methylobacterium</taxon>
    </lineage>
</organism>
<accession>A0A2U8WQZ0</accession>